<evidence type="ECO:0000313" key="3">
    <source>
        <dbReference type="EMBL" id="SCB08626.1"/>
    </source>
</evidence>
<keyword evidence="3" id="KW-0808">Transferase</keyword>
<dbReference type="PROSITE" id="PS51278">
    <property type="entry name" value="GATASE_TYPE_2"/>
    <property type="match status" value="1"/>
</dbReference>
<dbReference type="InterPro" id="IPR017932">
    <property type="entry name" value="GATase_2_dom"/>
</dbReference>
<dbReference type="STRING" id="411945.GA0061102_1001239"/>
<dbReference type="EMBL" id="FMAH01000001">
    <property type="protein sequence ID" value="SCB08626.1"/>
    <property type="molecule type" value="Genomic_DNA"/>
</dbReference>
<dbReference type="SUPFAM" id="SSF56235">
    <property type="entry name" value="N-terminal nucleophile aminohydrolases (Ntn hydrolases)"/>
    <property type="match status" value="1"/>
</dbReference>
<dbReference type="InterPro" id="IPR026869">
    <property type="entry name" value="EgtC-like"/>
</dbReference>
<dbReference type="CDD" id="cd01908">
    <property type="entry name" value="YafJ"/>
    <property type="match status" value="1"/>
</dbReference>
<dbReference type="Pfam" id="PF13230">
    <property type="entry name" value="GATase_4"/>
    <property type="match status" value="1"/>
</dbReference>
<proteinExistence type="predicted"/>
<dbReference type="InterPro" id="IPR029055">
    <property type="entry name" value="Ntn_hydrolases_N"/>
</dbReference>
<dbReference type="OrthoDB" id="9804310at2"/>
<evidence type="ECO:0000313" key="4">
    <source>
        <dbReference type="Proteomes" id="UP000199435"/>
    </source>
</evidence>
<keyword evidence="1 3" id="KW-0315">Glutamine amidotransferase</keyword>
<accession>A0A1C3TZI6</accession>
<dbReference type="Proteomes" id="UP000199435">
    <property type="component" value="Unassembled WGS sequence"/>
</dbReference>
<reference evidence="4" key="1">
    <citation type="submission" date="2016-08" db="EMBL/GenBank/DDBJ databases">
        <authorList>
            <person name="Varghese N."/>
            <person name="Submissions Spin"/>
        </authorList>
    </citation>
    <scope>NUCLEOTIDE SEQUENCE [LARGE SCALE GENOMIC DNA]</scope>
    <source>
        <strain evidence="4">HAMBI 2971</strain>
    </source>
</reference>
<dbReference type="AlphaFoldDB" id="A0A1C3TZI6"/>
<dbReference type="GO" id="GO:0016740">
    <property type="term" value="F:transferase activity"/>
    <property type="evidence" value="ECO:0007669"/>
    <property type="project" value="UniProtKB-KW"/>
</dbReference>
<keyword evidence="4" id="KW-1185">Reference proteome</keyword>
<dbReference type="PANTHER" id="PTHR43187:SF1">
    <property type="entry name" value="GLUTAMINE AMIDOTRANSFERASE DUG3-RELATED"/>
    <property type="match status" value="1"/>
</dbReference>
<dbReference type="InterPro" id="IPR052373">
    <property type="entry name" value="Gamma-glu_amide_hydrolase"/>
</dbReference>
<organism evidence="3 4">
    <name type="scientific">Rhizobium miluonense</name>
    <dbReference type="NCBI Taxonomy" id="411945"/>
    <lineage>
        <taxon>Bacteria</taxon>
        <taxon>Pseudomonadati</taxon>
        <taxon>Pseudomonadota</taxon>
        <taxon>Alphaproteobacteria</taxon>
        <taxon>Hyphomicrobiales</taxon>
        <taxon>Rhizobiaceae</taxon>
        <taxon>Rhizobium/Agrobacterium group</taxon>
        <taxon>Rhizobium</taxon>
    </lineage>
</organism>
<gene>
    <name evidence="3" type="ORF">GA0061102_1001239</name>
</gene>
<dbReference type="RefSeq" id="WP_092843246.1">
    <property type="nucleotide sequence ID" value="NZ_FMAH01000001.1"/>
</dbReference>
<dbReference type="PANTHER" id="PTHR43187">
    <property type="entry name" value="GLUTAMINE AMIDOTRANSFERASE DUG3-RELATED"/>
    <property type="match status" value="1"/>
</dbReference>
<evidence type="ECO:0000259" key="2">
    <source>
        <dbReference type="PROSITE" id="PS51278"/>
    </source>
</evidence>
<protein>
    <submittedName>
        <fullName evidence="3">Glutamine amidotransferase</fullName>
    </submittedName>
</protein>
<feature type="domain" description="Glutamine amidotransferase type-2" evidence="2">
    <location>
        <begin position="2"/>
        <end position="246"/>
    </location>
</feature>
<name>A0A1C3TZI6_9HYPH</name>
<sequence length="271" mass="29831">MCRWAAYRGEPLYLEELVSSPAHSLIEQSHCATRAKTATNGDGFGIAWYGDRAEPGRYRDILPAWSDCNLKSLARQIRSPLFLAHVRAATGGGTRRDNCHPFVFENWSFQHNGQISNFDRLRRPMEAMLDDRLFHVRSGTTDSELLFLLAMQFGMAANPIAAMAEAIGFVEGLSLHLTGSVLVRFTAAFSDGKSLYAIRYATDRKAPTLYASPVGSGNCLVSEPLNDDVDAWREIPNGSAVMIDDTGVHVRPFQPEERAADDARTPAAIPA</sequence>
<dbReference type="Gene3D" id="3.60.20.10">
    <property type="entry name" value="Glutamine Phosphoribosylpyrophosphate, subunit 1, domain 1"/>
    <property type="match status" value="1"/>
</dbReference>
<evidence type="ECO:0000256" key="1">
    <source>
        <dbReference type="ARBA" id="ARBA00022962"/>
    </source>
</evidence>